<gene>
    <name evidence="1" type="ORF">ACFOW9_08705</name>
</gene>
<reference evidence="2" key="1">
    <citation type="journal article" date="2019" name="Int. J. Syst. Evol. Microbiol.">
        <title>The Global Catalogue of Microorganisms (GCM) 10K type strain sequencing project: providing services to taxonomists for standard genome sequencing and annotation.</title>
        <authorList>
            <consortium name="The Broad Institute Genomics Platform"/>
            <consortium name="The Broad Institute Genome Sequencing Center for Infectious Disease"/>
            <person name="Wu L."/>
            <person name="Ma J."/>
        </authorList>
    </citation>
    <scope>NUCLEOTIDE SEQUENCE [LARGE SCALE GENOMIC DNA]</scope>
    <source>
        <strain evidence="2">CGMCC 1.10698</strain>
    </source>
</reference>
<dbReference type="RefSeq" id="WP_230067533.1">
    <property type="nucleotide sequence ID" value="NZ_BAABLL010000004.1"/>
</dbReference>
<proteinExistence type="predicted"/>
<accession>A0ABV8QZN5</accession>
<evidence type="ECO:0000313" key="2">
    <source>
        <dbReference type="Proteomes" id="UP001595773"/>
    </source>
</evidence>
<protein>
    <submittedName>
        <fullName evidence="1">Uncharacterized protein</fullName>
    </submittedName>
</protein>
<evidence type="ECO:0000313" key="1">
    <source>
        <dbReference type="EMBL" id="MFC4265681.1"/>
    </source>
</evidence>
<name>A0ABV8QZN5_9MICC</name>
<keyword evidence="2" id="KW-1185">Reference proteome</keyword>
<dbReference type="Proteomes" id="UP001595773">
    <property type="component" value="Unassembled WGS sequence"/>
</dbReference>
<sequence>MILSIAADERGFVSILPGTQLRAAAVVEGHHQKWNPQNLAQILNPETEGISEVRIAIEPQAGDLDFSDVSVIRLSPASSPALGPLSGWPRALAEPIRSRVRVANGGTRLLGARHAFSSHDELIKVIDDLFQAGSRVFAVAATGALSDAEPEERLAMLIRERVPNAIVVLSAEIGGVGLRERENCAILNAGLVRWAAARTSELSKAFPHAEIYIGRGSGGMVSADYFERFPMVALKSANGAILSGVIEQHSLQAAVVAIPQGDREFASLYFVNGGQVAREELNVFAGVCVNLNAFRTLQVPVDKLDGAGAEWDGLPLIRLEDAQETDADEYLRLRAAAHGLVNACVRTELTRIVYGFENGITGSLTQSITDDLSGRAITAGAHPLRLGVPRIEAAPMAYLPEGSLIVRAVLSGENR</sequence>
<organism evidence="1 2">
    <name type="scientific">Arthrobacter cryoconiti</name>
    <dbReference type="NCBI Taxonomy" id="748907"/>
    <lineage>
        <taxon>Bacteria</taxon>
        <taxon>Bacillati</taxon>
        <taxon>Actinomycetota</taxon>
        <taxon>Actinomycetes</taxon>
        <taxon>Micrococcales</taxon>
        <taxon>Micrococcaceae</taxon>
        <taxon>Arthrobacter</taxon>
    </lineage>
</organism>
<dbReference type="EMBL" id="JBHSCQ010000010">
    <property type="protein sequence ID" value="MFC4265681.1"/>
    <property type="molecule type" value="Genomic_DNA"/>
</dbReference>
<comment type="caution">
    <text evidence="1">The sequence shown here is derived from an EMBL/GenBank/DDBJ whole genome shotgun (WGS) entry which is preliminary data.</text>
</comment>